<dbReference type="EMBL" id="MU151437">
    <property type="protein sequence ID" value="KAF9443762.1"/>
    <property type="molecule type" value="Genomic_DNA"/>
</dbReference>
<reference evidence="2" key="1">
    <citation type="submission" date="2020-11" db="EMBL/GenBank/DDBJ databases">
        <authorList>
            <consortium name="DOE Joint Genome Institute"/>
            <person name="Ahrendt S."/>
            <person name="Riley R."/>
            <person name="Andreopoulos W."/>
            <person name="Labutti K."/>
            <person name="Pangilinan J."/>
            <person name="Ruiz-Duenas F.J."/>
            <person name="Barrasa J.M."/>
            <person name="Sanchez-Garcia M."/>
            <person name="Camarero S."/>
            <person name="Miyauchi S."/>
            <person name="Serrano A."/>
            <person name="Linde D."/>
            <person name="Babiker R."/>
            <person name="Drula E."/>
            <person name="Ayuso-Fernandez I."/>
            <person name="Pacheco R."/>
            <person name="Padilla G."/>
            <person name="Ferreira P."/>
            <person name="Barriuso J."/>
            <person name="Kellner H."/>
            <person name="Castanera R."/>
            <person name="Alfaro M."/>
            <person name="Ramirez L."/>
            <person name="Pisabarro A.G."/>
            <person name="Kuo A."/>
            <person name="Tritt A."/>
            <person name="Lipzen A."/>
            <person name="He G."/>
            <person name="Yan M."/>
            <person name="Ng V."/>
            <person name="Cullen D."/>
            <person name="Martin F."/>
            <person name="Rosso M.-N."/>
            <person name="Henrissat B."/>
            <person name="Hibbett D."/>
            <person name="Martinez A.T."/>
            <person name="Grigoriev I.V."/>
        </authorList>
    </citation>
    <scope>NUCLEOTIDE SEQUENCE</scope>
    <source>
        <strain evidence="2">MF-IS2</strain>
    </source>
</reference>
<protein>
    <submittedName>
        <fullName evidence="2">Uncharacterized protein</fullName>
    </submittedName>
</protein>
<sequence length="65" mass="7250">MFQIAGAASDDPVTRYLALWSLLSALVSLLYGCTFVVQFSRMRNAHKMVEWTIVRTFVGTCCATT</sequence>
<evidence type="ECO:0000256" key="1">
    <source>
        <dbReference type="SAM" id="Phobius"/>
    </source>
</evidence>
<dbReference type="AlphaFoldDB" id="A0A9P5X3K4"/>
<evidence type="ECO:0000313" key="2">
    <source>
        <dbReference type="EMBL" id="KAF9443762.1"/>
    </source>
</evidence>
<organism evidence="2 3">
    <name type="scientific">Macrolepiota fuliginosa MF-IS2</name>
    <dbReference type="NCBI Taxonomy" id="1400762"/>
    <lineage>
        <taxon>Eukaryota</taxon>
        <taxon>Fungi</taxon>
        <taxon>Dikarya</taxon>
        <taxon>Basidiomycota</taxon>
        <taxon>Agaricomycotina</taxon>
        <taxon>Agaricomycetes</taxon>
        <taxon>Agaricomycetidae</taxon>
        <taxon>Agaricales</taxon>
        <taxon>Agaricineae</taxon>
        <taxon>Agaricaceae</taxon>
        <taxon>Macrolepiota</taxon>
    </lineage>
</organism>
<keyword evidence="1" id="KW-0812">Transmembrane</keyword>
<gene>
    <name evidence="2" type="ORF">P691DRAFT_808341</name>
</gene>
<keyword evidence="1" id="KW-0472">Membrane</keyword>
<name>A0A9P5X3K4_9AGAR</name>
<evidence type="ECO:0000313" key="3">
    <source>
        <dbReference type="Proteomes" id="UP000807342"/>
    </source>
</evidence>
<feature type="transmembrane region" description="Helical" evidence="1">
    <location>
        <begin position="17"/>
        <end position="37"/>
    </location>
</feature>
<proteinExistence type="predicted"/>
<comment type="caution">
    <text evidence="2">The sequence shown here is derived from an EMBL/GenBank/DDBJ whole genome shotgun (WGS) entry which is preliminary data.</text>
</comment>
<dbReference type="Proteomes" id="UP000807342">
    <property type="component" value="Unassembled WGS sequence"/>
</dbReference>
<keyword evidence="1" id="KW-1133">Transmembrane helix</keyword>
<keyword evidence="3" id="KW-1185">Reference proteome</keyword>
<accession>A0A9P5X3K4</accession>